<dbReference type="EMBL" id="QFQP01000004">
    <property type="protein sequence ID" value="PZR16094.1"/>
    <property type="molecule type" value="Genomic_DNA"/>
</dbReference>
<gene>
    <name evidence="1" type="ORF">DI536_07310</name>
</gene>
<dbReference type="SUPFAM" id="SSF48452">
    <property type="entry name" value="TPR-like"/>
    <property type="match status" value="1"/>
</dbReference>
<reference evidence="1 2" key="1">
    <citation type="submission" date="2017-08" db="EMBL/GenBank/DDBJ databases">
        <title>Infants hospitalized years apart are colonized by the same room-sourced microbial strains.</title>
        <authorList>
            <person name="Brooks B."/>
            <person name="Olm M.R."/>
            <person name="Firek B.A."/>
            <person name="Baker R."/>
            <person name="Thomas B.C."/>
            <person name="Morowitz M.J."/>
            <person name="Banfield J.F."/>
        </authorList>
    </citation>
    <scope>NUCLEOTIDE SEQUENCE [LARGE SCALE GENOMIC DNA]</scope>
    <source>
        <strain evidence="1">S2_003_000_R2_14</strain>
    </source>
</reference>
<organism evidence="1 2">
    <name type="scientific">Archangium gephyra</name>
    <dbReference type="NCBI Taxonomy" id="48"/>
    <lineage>
        <taxon>Bacteria</taxon>
        <taxon>Pseudomonadati</taxon>
        <taxon>Myxococcota</taxon>
        <taxon>Myxococcia</taxon>
        <taxon>Myxococcales</taxon>
        <taxon>Cystobacterineae</taxon>
        <taxon>Archangiaceae</taxon>
        <taxon>Archangium</taxon>
    </lineage>
</organism>
<dbReference type="Proteomes" id="UP000249061">
    <property type="component" value="Unassembled WGS sequence"/>
</dbReference>
<evidence type="ECO:0000313" key="1">
    <source>
        <dbReference type="EMBL" id="PZR16094.1"/>
    </source>
</evidence>
<evidence type="ECO:0008006" key="3">
    <source>
        <dbReference type="Google" id="ProtNLM"/>
    </source>
</evidence>
<dbReference type="InterPro" id="IPR011990">
    <property type="entry name" value="TPR-like_helical_dom_sf"/>
</dbReference>
<accession>A0A2W5VJG6</accession>
<dbReference type="AlphaFoldDB" id="A0A2W5VJG6"/>
<name>A0A2W5VJG6_9BACT</name>
<proteinExistence type="predicted"/>
<evidence type="ECO:0000313" key="2">
    <source>
        <dbReference type="Proteomes" id="UP000249061"/>
    </source>
</evidence>
<comment type="caution">
    <text evidence="1">The sequence shown here is derived from an EMBL/GenBank/DDBJ whole genome shotgun (WGS) entry which is preliminary data.</text>
</comment>
<dbReference type="Gene3D" id="1.25.40.10">
    <property type="entry name" value="Tetratricopeptide repeat domain"/>
    <property type="match status" value="1"/>
</dbReference>
<protein>
    <recommendedName>
        <fullName evidence="3">Tetratricopeptide repeat protein</fullName>
    </recommendedName>
</protein>
<sequence length="148" mass="16989">MSPEERATLEGKVERHRRRGELSEAWAALTALSEAFPEEEGLKQRLRQLEESLEPSEWRRVTLAKAEPSGVHKSPMHYAEGLAAAGKYTEAIEIYRALLDERPDWELVKERLGELFQLAQVAQARRPTVDRAGVLEHLLERINARRRP</sequence>